<dbReference type="AlphaFoldDB" id="A0A2T3ZYI8"/>
<reference evidence="1 2" key="1">
    <citation type="submission" date="2016-07" db="EMBL/GenBank/DDBJ databases">
        <title>Multiple horizontal gene transfer events from other fungi enriched the ability of initially mycotrophic Trichoderma (Ascomycota) to feed on dead plant biomass.</title>
        <authorList>
            <consortium name="DOE Joint Genome Institute"/>
            <person name="Aerts A."/>
            <person name="Atanasova L."/>
            <person name="Chenthamara K."/>
            <person name="Zhang J."/>
            <person name="Grujic M."/>
            <person name="Henrissat B."/>
            <person name="Kuo A."/>
            <person name="Salamov A."/>
            <person name="Lipzen A."/>
            <person name="Labutti K."/>
            <person name="Barry K."/>
            <person name="Miao Y."/>
            <person name="Rahimi M.J."/>
            <person name="Shen Q."/>
            <person name="Grigoriev I.V."/>
            <person name="Kubicek C.P."/>
            <person name="Druzhinina I.S."/>
        </authorList>
    </citation>
    <scope>NUCLEOTIDE SEQUENCE [LARGE SCALE GENOMIC DNA]</scope>
    <source>
        <strain evidence="1 2">CBS 226.95</strain>
    </source>
</reference>
<gene>
    <name evidence="1" type="ORF">M431DRAFT_268257</name>
</gene>
<dbReference type="EMBL" id="KZ679690">
    <property type="protein sequence ID" value="PTB49877.1"/>
    <property type="molecule type" value="Genomic_DNA"/>
</dbReference>
<dbReference type="Proteomes" id="UP000241690">
    <property type="component" value="Unassembled WGS sequence"/>
</dbReference>
<dbReference type="GeneID" id="36622488"/>
<dbReference type="RefSeq" id="XP_024769554.1">
    <property type="nucleotide sequence ID" value="XM_024913924.1"/>
</dbReference>
<evidence type="ECO:0000313" key="2">
    <source>
        <dbReference type="Proteomes" id="UP000241690"/>
    </source>
</evidence>
<name>A0A2T3ZYI8_TRIHA</name>
<proteinExistence type="predicted"/>
<accession>A0A2T3ZYI8</accession>
<evidence type="ECO:0000313" key="1">
    <source>
        <dbReference type="EMBL" id="PTB49877.1"/>
    </source>
</evidence>
<protein>
    <submittedName>
        <fullName evidence="1">Uncharacterized protein</fullName>
    </submittedName>
</protein>
<keyword evidence="2" id="KW-1185">Reference proteome</keyword>
<sequence length="156" mass="16858">MLPASDYPQYAQTGARPQSSGQVIPSWLFVSIPCISRSSPASPSLAAQCYRLLDRITGTSTYGVNVLVRAVARLEREQLAVSMVMGSVKLTVRCDAAERGRGVANLLLIQYYNTVSRPDPLQADHLTADSNIIVVHDGSVDYLLLVLHLVCAVSSL</sequence>
<organism evidence="1 2">
    <name type="scientific">Trichoderma harzianum CBS 226.95</name>
    <dbReference type="NCBI Taxonomy" id="983964"/>
    <lineage>
        <taxon>Eukaryota</taxon>
        <taxon>Fungi</taxon>
        <taxon>Dikarya</taxon>
        <taxon>Ascomycota</taxon>
        <taxon>Pezizomycotina</taxon>
        <taxon>Sordariomycetes</taxon>
        <taxon>Hypocreomycetidae</taxon>
        <taxon>Hypocreales</taxon>
        <taxon>Hypocreaceae</taxon>
        <taxon>Trichoderma</taxon>
    </lineage>
</organism>